<dbReference type="GO" id="GO:0008237">
    <property type="term" value="F:metallopeptidase activity"/>
    <property type="evidence" value="ECO:0007669"/>
    <property type="project" value="UniProtKB-KW"/>
</dbReference>
<proteinExistence type="inferred from homology"/>
<dbReference type="SUPFAM" id="SSF53187">
    <property type="entry name" value="Zn-dependent exopeptidases"/>
    <property type="match status" value="1"/>
</dbReference>
<keyword evidence="5 9" id="KW-0479">Metal-binding</keyword>
<accession>A0A397S2Z5</accession>
<gene>
    <name evidence="11" type="ORF">EI71_00278</name>
</gene>
<keyword evidence="12" id="KW-1185">Reference proteome</keyword>
<organism evidence="11 12">
    <name type="scientific">Anaeroplasma bactoclasticum</name>
    <dbReference type="NCBI Taxonomy" id="2088"/>
    <lineage>
        <taxon>Bacteria</taxon>
        <taxon>Bacillati</taxon>
        <taxon>Mycoplasmatota</taxon>
        <taxon>Mollicutes</taxon>
        <taxon>Anaeroplasmatales</taxon>
        <taxon>Anaeroplasmataceae</taxon>
        <taxon>Anaeroplasma</taxon>
    </lineage>
</organism>
<dbReference type="AlphaFoldDB" id="A0A397S2Z5"/>
<evidence type="ECO:0000256" key="7">
    <source>
        <dbReference type="ARBA" id="ARBA00022833"/>
    </source>
</evidence>
<evidence type="ECO:0000256" key="10">
    <source>
        <dbReference type="RuleBase" id="RU004387"/>
    </source>
</evidence>
<evidence type="ECO:0000256" key="9">
    <source>
        <dbReference type="RuleBase" id="RU004386"/>
    </source>
</evidence>
<evidence type="ECO:0000256" key="2">
    <source>
        <dbReference type="ARBA" id="ARBA00008290"/>
    </source>
</evidence>
<dbReference type="GO" id="GO:0005737">
    <property type="term" value="C:cytoplasm"/>
    <property type="evidence" value="ECO:0007669"/>
    <property type="project" value="UniProtKB-ARBA"/>
</dbReference>
<dbReference type="EMBL" id="QXEV01000002">
    <property type="protein sequence ID" value="RIA78327.1"/>
    <property type="molecule type" value="Genomic_DNA"/>
</dbReference>
<dbReference type="InterPro" id="IPR023358">
    <property type="entry name" value="Peptidase_M18_dom2"/>
</dbReference>
<dbReference type="InParanoid" id="A0A397S2Z5"/>
<dbReference type="SUPFAM" id="SSF101821">
    <property type="entry name" value="Aminopeptidase/glucanase lid domain"/>
    <property type="match status" value="1"/>
</dbReference>
<keyword evidence="3 9" id="KW-0031">Aminopeptidase</keyword>
<dbReference type="CDD" id="cd05658">
    <property type="entry name" value="M18_DAP"/>
    <property type="match status" value="1"/>
</dbReference>
<sequence length="432" mass="47490">MNGFLDFIKDTPTAFHAANKCANVLKENGYKELAESSEWKLEAGGKYFFTRNNSSVYAFVIPSDLKELSFNITAAHLDSPTFKLKPNFTLDLGNYIKLNTEVYGGPIFMSWLDRPLNIAGRVLIREDNRTITTKLLSFNRAICMIPNCSIHYNRELNKGYAFNPQNEMLPILTDDRNNSDLLALIAKELNVEKGAIISYDLYLALLDRGMLVGPKKEFVMAPQIDNLECSYGLLKSLLQATPAAGTINVMCLFDNEEIGSGTRQGAASMVLADLLERITLSLGLSKEEYKRSLASSFIISADNAQGYHPSYAGKYDPTNACYMNEGIVIKNAARGSYTTDALSAAVFIRLCGRSGARYQLNTNRSDVPGGSTLGAISQSKVSIPSVDIGLAQIAMHSAYETAGAKDLEDLVKAITEFYQTHIHIPSDGTIEF</sequence>
<dbReference type="PANTHER" id="PTHR28570:SF3">
    <property type="entry name" value="ASPARTYL AMINOPEPTIDASE"/>
    <property type="match status" value="1"/>
</dbReference>
<evidence type="ECO:0000313" key="11">
    <source>
        <dbReference type="EMBL" id="RIA78327.1"/>
    </source>
</evidence>
<keyword evidence="4 9" id="KW-0645">Protease</keyword>
<dbReference type="NCBIfam" id="NF002759">
    <property type="entry name" value="PRK02813.1"/>
    <property type="match status" value="1"/>
</dbReference>
<keyword evidence="6 9" id="KW-0378">Hydrolase</keyword>
<dbReference type="GO" id="GO:0006508">
    <property type="term" value="P:proteolysis"/>
    <property type="evidence" value="ECO:0007669"/>
    <property type="project" value="UniProtKB-KW"/>
</dbReference>
<comment type="similarity">
    <text evidence="2 9">Belongs to the peptidase M18 family.</text>
</comment>
<evidence type="ECO:0000256" key="6">
    <source>
        <dbReference type="ARBA" id="ARBA00022801"/>
    </source>
</evidence>
<dbReference type="Pfam" id="PF02127">
    <property type="entry name" value="Peptidase_M18"/>
    <property type="match status" value="1"/>
</dbReference>
<comment type="cofactor">
    <cofactor evidence="1 10">
        <name>Zn(2+)</name>
        <dbReference type="ChEBI" id="CHEBI:29105"/>
    </cofactor>
</comment>
<evidence type="ECO:0000256" key="5">
    <source>
        <dbReference type="ARBA" id="ARBA00022723"/>
    </source>
</evidence>
<comment type="caution">
    <text evidence="11">The sequence shown here is derived from an EMBL/GenBank/DDBJ whole genome shotgun (WGS) entry which is preliminary data.</text>
</comment>
<keyword evidence="7 9" id="KW-0862">Zinc</keyword>
<dbReference type="PRINTS" id="PR00932">
    <property type="entry name" value="AMINO1PTASE"/>
</dbReference>
<dbReference type="GO" id="GO:0008270">
    <property type="term" value="F:zinc ion binding"/>
    <property type="evidence" value="ECO:0007669"/>
    <property type="project" value="InterPro"/>
</dbReference>
<reference evidence="11 12" key="1">
    <citation type="submission" date="2018-08" db="EMBL/GenBank/DDBJ databases">
        <title>Genomic Encyclopedia of Archaeal and Bacterial Type Strains, Phase II (KMG-II): from individual species to whole genera.</title>
        <authorList>
            <person name="Goeker M."/>
        </authorList>
    </citation>
    <scope>NUCLEOTIDE SEQUENCE [LARGE SCALE GENOMIC DNA]</scope>
    <source>
        <strain evidence="11 12">ATCC 27112</strain>
    </source>
</reference>
<dbReference type="Gene3D" id="3.40.630.10">
    <property type="entry name" value="Zn peptidases"/>
    <property type="match status" value="1"/>
</dbReference>
<name>A0A397S2Z5_9MOLU</name>
<dbReference type="PANTHER" id="PTHR28570">
    <property type="entry name" value="ASPARTYL AMINOPEPTIDASE"/>
    <property type="match status" value="1"/>
</dbReference>
<evidence type="ECO:0000256" key="4">
    <source>
        <dbReference type="ARBA" id="ARBA00022670"/>
    </source>
</evidence>
<evidence type="ECO:0000256" key="8">
    <source>
        <dbReference type="ARBA" id="ARBA00023049"/>
    </source>
</evidence>
<dbReference type="RefSeq" id="WP_119015450.1">
    <property type="nucleotide sequence ID" value="NZ_QXEV01000002.1"/>
</dbReference>
<dbReference type="Proteomes" id="UP000266506">
    <property type="component" value="Unassembled WGS sequence"/>
</dbReference>
<protein>
    <recommendedName>
        <fullName evidence="10">M18 family aminopeptidase</fullName>
        <ecNumber evidence="10">3.4.11.-</ecNumber>
    </recommendedName>
</protein>
<evidence type="ECO:0000313" key="12">
    <source>
        <dbReference type="Proteomes" id="UP000266506"/>
    </source>
</evidence>
<evidence type="ECO:0000256" key="1">
    <source>
        <dbReference type="ARBA" id="ARBA00001947"/>
    </source>
</evidence>
<dbReference type="InterPro" id="IPR001948">
    <property type="entry name" value="Peptidase_M18"/>
</dbReference>
<dbReference type="OrthoDB" id="9764268at2"/>
<dbReference type="EC" id="3.4.11.-" evidence="10"/>
<dbReference type="Gene3D" id="2.30.250.10">
    <property type="entry name" value="Aminopeptidase i, Domain 2"/>
    <property type="match status" value="1"/>
</dbReference>
<evidence type="ECO:0000256" key="3">
    <source>
        <dbReference type="ARBA" id="ARBA00022438"/>
    </source>
</evidence>
<dbReference type="GO" id="GO:0004177">
    <property type="term" value="F:aminopeptidase activity"/>
    <property type="evidence" value="ECO:0007669"/>
    <property type="project" value="UniProtKB-KW"/>
</dbReference>
<keyword evidence="8 9" id="KW-0482">Metalloprotease</keyword>